<evidence type="ECO:0000313" key="1">
    <source>
        <dbReference type="EMBL" id="KAJ7364568.1"/>
    </source>
</evidence>
<protein>
    <submittedName>
        <fullName evidence="1">Uncharacterized protein</fullName>
    </submittedName>
</protein>
<comment type="caution">
    <text evidence="1">The sequence shown here is derived from an EMBL/GenBank/DDBJ whole genome shotgun (WGS) entry which is preliminary data.</text>
</comment>
<proteinExistence type="predicted"/>
<dbReference type="EMBL" id="JARIHO010000003">
    <property type="protein sequence ID" value="KAJ7364568.1"/>
    <property type="molecule type" value="Genomic_DNA"/>
</dbReference>
<sequence length="183" mass="18893">MSVWASMYYQYAYEASVCPNFTTARKTLLIQDDDPGVAYSPGGWIFGTSDESLEGTQYVSPSARSWAAVSFDGIGISVLASSNQSDDGFKGSVVIDESPPAIVSLSPNQTDLFDSVLSSGPHTMNITMLTGDSVALDYFLVRSGTSLGSSTGSDGSAQPSAGVKEEGSKTFNTAAIVGGAAVG</sequence>
<evidence type="ECO:0000313" key="2">
    <source>
        <dbReference type="Proteomes" id="UP001218218"/>
    </source>
</evidence>
<accession>A0AAD7F2D3</accession>
<dbReference type="Proteomes" id="UP001218218">
    <property type="component" value="Unassembled WGS sequence"/>
</dbReference>
<organism evidence="1 2">
    <name type="scientific">Mycena albidolilacea</name>
    <dbReference type="NCBI Taxonomy" id="1033008"/>
    <lineage>
        <taxon>Eukaryota</taxon>
        <taxon>Fungi</taxon>
        <taxon>Dikarya</taxon>
        <taxon>Basidiomycota</taxon>
        <taxon>Agaricomycotina</taxon>
        <taxon>Agaricomycetes</taxon>
        <taxon>Agaricomycetidae</taxon>
        <taxon>Agaricales</taxon>
        <taxon>Marasmiineae</taxon>
        <taxon>Mycenaceae</taxon>
        <taxon>Mycena</taxon>
    </lineage>
</organism>
<keyword evidence="2" id="KW-1185">Reference proteome</keyword>
<gene>
    <name evidence="1" type="ORF">DFH08DRAFT_950142</name>
</gene>
<reference evidence="1" key="1">
    <citation type="submission" date="2023-03" db="EMBL/GenBank/DDBJ databases">
        <title>Massive genome expansion in bonnet fungi (Mycena s.s.) driven by repeated elements and novel gene families across ecological guilds.</title>
        <authorList>
            <consortium name="Lawrence Berkeley National Laboratory"/>
            <person name="Harder C.B."/>
            <person name="Miyauchi S."/>
            <person name="Viragh M."/>
            <person name="Kuo A."/>
            <person name="Thoen E."/>
            <person name="Andreopoulos B."/>
            <person name="Lu D."/>
            <person name="Skrede I."/>
            <person name="Drula E."/>
            <person name="Henrissat B."/>
            <person name="Morin E."/>
            <person name="Kohler A."/>
            <person name="Barry K."/>
            <person name="LaButti K."/>
            <person name="Morin E."/>
            <person name="Salamov A."/>
            <person name="Lipzen A."/>
            <person name="Mereny Z."/>
            <person name="Hegedus B."/>
            <person name="Baldrian P."/>
            <person name="Stursova M."/>
            <person name="Weitz H."/>
            <person name="Taylor A."/>
            <person name="Grigoriev I.V."/>
            <person name="Nagy L.G."/>
            <person name="Martin F."/>
            <person name="Kauserud H."/>
        </authorList>
    </citation>
    <scope>NUCLEOTIDE SEQUENCE</scope>
    <source>
        <strain evidence="1">CBHHK002</strain>
    </source>
</reference>
<name>A0AAD7F2D3_9AGAR</name>
<dbReference type="AlphaFoldDB" id="A0AAD7F2D3"/>